<dbReference type="AlphaFoldDB" id="A0A2S6HJF8"/>
<protein>
    <submittedName>
        <fullName evidence="1">Uncharacterized protein</fullName>
    </submittedName>
</protein>
<dbReference type="RefSeq" id="WP_170072567.1">
    <property type="nucleotide sequence ID" value="NZ_PTJA01000016.1"/>
</dbReference>
<evidence type="ECO:0000313" key="2">
    <source>
        <dbReference type="Proteomes" id="UP000237749"/>
    </source>
</evidence>
<organism evidence="1 2">
    <name type="scientific">Lacrimispora xylanisolvens</name>
    <dbReference type="NCBI Taxonomy" id="384636"/>
    <lineage>
        <taxon>Bacteria</taxon>
        <taxon>Bacillati</taxon>
        <taxon>Bacillota</taxon>
        <taxon>Clostridia</taxon>
        <taxon>Lachnospirales</taxon>
        <taxon>Lachnospiraceae</taxon>
        <taxon>Lacrimispora</taxon>
    </lineage>
</organism>
<accession>A0A2S6HJF8</accession>
<proteinExistence type="predicted"/>
<keyword evidence="2" id="KW-1185">Reference proteome</keyword>
<gene>
    <name evidence="1" type="ORF">BXY41_11662</name>
</gene>
<dbReference type="Proteomes" id="UP000237749">
    <property type="component" value="Unassembled WGS sequence"/>
</dbReference>
<comment type="caution">
    <text evidence="1">The sequence shown here is derived from an EMBL/GenBank/DDBJ whole genome shotgun (WGS) entry which is preliminary data.</text>
</comment>
<name>A0A2S6HJF8_9FIRM</name>
<sequence>MQGISDKCSRESCRFNDTGKCTNPEQRNECLELLNQVIPDPVDRITLALSDQVIKD</sequence>
<dbReference type="EMBL" id="PTJA01000016">
    <property type="protein sequence ID" value="PPK77523.1"/>
    <property type="molecule type" value="Genomic_DNA"/>
</dbReference>
<reference evidence="1 2" key="1">
    <citation type="submission" date="2018-02" db="EMBL/GenBank/DDBJ databases">
        <title>Genomic Encyclopedia of Archaeal and Bacterial Type Strains, Phase II (KMG-II): from individual species to whole genera.</title>
        <authorList>
            <person name="Goeker M."/>
        </authorList>
    </citation>
    <scope>NUCLEOTIDE SEQUENCE [LARGE SCALE GENOMIC DNA]</scope>
    <source>
        <strain evidence="1 2">DSM 3808</strain>
    </source>
</reference>
<evidence type="ECO:0000313" key="1">
    <source>
        <dbReference type="EMBL" id="PPK77523.1"/>
    </source>
</evidence>